<keyword evidence="2" id="KW-1185">Reference proteome</keyword>
<dbReference type="EMBL" id="JAVAMP010000006">
    <property type="protein sequence ID" value="MDP5275125.1"/>
    <property type="molecule type" value="Genomic_DNA"/>
</dbReference>
<organism evidence="1 2">
    <name type="scientific">Chengkuizengella axinellae</name>
    <dbReference type="NCBI Taxonomy" id="3064388"/>
    <lineage>
        <taxon>Bacteria</taxon>
        <taxon>Bacillati</taxon>
        <taxon>Bacillota</taxon>
        <taxon>Bacilli</taxon>
        <taxon>Bacillales</taxon>
        <taxon>Paenibacillaceae</taxon>
        <taxon>Chengkuizengella</taxon>
    </lineage>
</organism>
<dbReference type="Proteomes" id="UP001231941">
    <property type="component" value="Unassembled WGS sequence"/>
</dbReference>
<evidence type="ECO:0000313" key="1">
    <source>
        <dbReference type="EMBL" id="MDP5275125.1"/>
    </source>
</evidence>
<reference evidence="1 2" key="1">
    <citation type="submission" date="2023-08" db="EMBL/GenBank/DDBJ databases">
        <authorList>
            <person name="Park J.-S."/>
        </authorList>
    </citation>
    <scope>NUCLEOTIDE SEQUENCE [LARGE SCALE GENOMIC DNA]</scope>
    <source>
        <strain evidence="1 2">2205SS18-9</strain>
    </source>
</reference>
<protein>
    <submittedName>
        <fullName evidence="1">Uncharacterized protein</fullName>
    </submittedName>
</protein>
<name>A0ABT9J0I3_9BACL</name>
<sequence>MISIFVNKMKPTSYDYSEWMEERYNVKCWKHYNDKCSVFDFELEENGETKSITFQTAKSSYKSGIFVLEMSSKYRSYDDRKYKLDISVKGFLGKIYIMEEDNGLQK</sequence>
<comment type="caution">
    <text evidence="1">The sequence shown here is derived from an EMBL/GenBank/DDBJ whole genome shotgun (WGS) entry which is preliminary data.</text>
</comment>
<accession>A0ABT9J0I3</accession>
<dbReference type="RefSeq" id="WP_305992437.1">
    <property type="nucleotide sequence ID" value="NZ_JAVAMP010000006.1"/>
</dbReference>
<gene>
    <name evidence="1" type="ORF">Q5Y73_13495</name>
</gene>
<proteinExistence type="predicted"/>
<evidence type="ECO:0000313" key="2">
    <source>
        <dbReference type="Proteomes" id="UP001231941"/>
    </source>
</evidence>